<keyword evidence="2" id="KW-0472">Membrane</keyword>
<dbReference type="PANTHER" id="PTHR33494:SF27">
    <property type="entry name" value="ATP-DEPENDENT DNA HELICASE"/>
    <property type="match status" value="1"/>
</dbReference>
<dbReference type="PANTHER" id="PTHR33494">
    <property type="entry name" value="OS02G0793800 PROTEIN"/>
    <property type="match status" value="1"/>
</dbReference>
<feature type="transmembrane region" description="Helical" evidence="2">
    <location>
        <begin position="164"/>
        <end position="182"/>
    </location>
</feature>
<dbReference type="AlphaFoldDB" id="A0A0V0IY93"/>
<evidence type="ECO:0000313" key="3">
    <source>
        <dbReference type="EMBL" id="JAP37434.1"/>
    </source>
</evidence>
<evidence type="ECO:0000256" key="1">
    <source>
        <dbReference type="SAM" id="MobiDB-lite"/>
    </source>
</evidence>
<feature type="region of interest" description="Disordered" evidence="1">
    <location>
        <begin position="91"/>
        <end position="110"/>
    </location>
</feature>
<accession>A0A0V0IY93</accession>
<reference evidence="3" key="1">
    <citation type="submission" date="2015-12" db="EMBL/GenBank/DDBJ databases">
        <title>Gene expression during late stages of embryo sac development: a critical building block for successful pollen-pistil interactions.</title>
        <authorList>
            <person name="Liu Y."/>
            <person name="Joly V."/>
            <person name="Sabar M."/>
            <person name="Matton D.P."/>
        </authorList>
    </citation>
    <scope>NUCLEOTIDE SEQUENCE</scope>
</reference>
<protein>
    <submittedName>
        <fullName evidence="3">Putative ovule protein</fullName>
    </submittedName>
</protein>
<keyword evidence="2" id="KW-0812">Transmembrane</keyword>
<evidence type="ECO:0000256" key="2">
    <source>
        <dbReference type="SAM" id="Phobius"/>
    </source>
</evidence>
<dbReference type="EMBL" id="GEDG01000952">
    <property type="protein sequence ID" value="JAP37434.1"/>
    <property type="molecule type" value="Transcribed_RNA"/>
</dbReference>
<feature type="region of interest" description="Disordered" evidence="1">
    <location>
        <begin position="20"/>
        <end position="60"/>
    </location>
</feature>
<organism evidence="3">
    <name type="scientific">Solanum chacoense</name>
    <name type="common">Chaco potato</name>
    <dbReference type="NCBI Taxonomy" id="4108"/>
    <lineage>
        <taxon>Eukaryota</taxon>
        <taxon>Viridiplantae</taxon>
        <taxon>Streptophyta</taxon>
        <taxon>Embryophyta</taxon>
        <taxon>Tracheophyta</taxon>
        <taxon>Spermatophyta</taxon>
        <taxon>Magnoliopsida</taxon>
        <taxon>eudicotyledons</taxon>
        <taxon>Gunneridae</taxon>
        <taxon>Pentapetalae</taxon>
        <taxon>asterids</taxon>
        <taxon>lamiids</taxon>
        <taxon>Solanales</taxon>
        <taxon>Solanaceae</taxon>
        <taxon>Solanoideae</taxon>
        <taxon>Solaneae</taxon>
        <taxon>Solanum</taxon>
    </lineage>
</organism>
<sequence length="199" mass="21866">MVELMMSSGMASFTVKFEVEDPLEDEHGPLTKRSKSSSASSSFNQWDAGNDEFPVPPPEYNPLDEPSPLGLRLRKSPSLLDLITMRLSQNSGSSIAPENPTSVSNTGTKGASTSVATDKLKASNFSGSLLRIGSWECLVSRLSVNNFLLANFSIRFSMHLDMKVIWWQSVTLLSISLFGKFLKVGSRVKLRFNGQISWG</sequence>
<proteinExistence type="predicted"/>
<keyword evidence="2" id="KW-1133">Transmembrane helix</keyword>
<name>A0A0V0IY93_SOLCH</name>